<dbReference type="InterPro" id="IPR020069">
    <property type="entry name" value="Ribosomal_bL9_C"/>
</dbReference>
<dbReference type="GO" id="GO:1990904">
    <property type="term" value="C:ribonucleoprotein complex"/>
    <property type="evidence" value="ECO:0007669"/>
    <property type="project" value="UniProtKB-KW"/>
</dbReference>
<dbReference type="InterPro" id="IPR020070">
    <property type="entry name" value="Ribosomal_bL9_N"/>
</dbReference>
<reference evidence="9" key="1">
    <citation type="submission" date="2021-01" db="EMBL/GenBank/DDBJ databases">
        <authorList>
            <person name="Corre E."/>
            <person name="Pelletier E."/>
            <person name="Niang G."/>
            <person name="Scheremetjew M."/>
            <person name="Finn R."/>
            <person name="Kale V."/>
            <person name="Holt S."/>
            <person name="Cochrane G."/>
            <person name="Meng A."/>
            <person name="Brown T."/>
            <person name="Cohen L."/>
        </authorList>
    </citation>
    <scope>NUCLEOTIDE SEQUENCE</scope>
    <source>
        <strain evidence="9">CCMP2222</strain>
    </source>
</reference>
<dbReference type="EMBL" id="HBGQ01074491">
    <property type="protein sequence ID" value="CAD9494086.1"/>
    <property type="molecule type" value="Transcribed_RNA"/>
</dbReference>
<dbReference type="HAMAP" id="MF_00503">
    <property type="entry name" value="Ribosomal_bL9"/>
    <property type="match status" value="1"/>
</dbReference>
<evidence type="ECO:0000256" key="3">
    <source>
        <dbReference type="ARBA" id="ARBA00022884"/>
    </source>
</evidence>
<dbReference type="PANTHER" id="PTHR21368">
    <property type="entry name" value="50S RIBOSOMAL PROTEIN L9"/>
    <property type="match status" value="1"/>
</dbReference>
<evidence type="ECO:0000256" key="5">
    <source>
        <dbReference type="ARBA" id="ARBA00023274"/>
    </source>
</evidence>
<dbReference type="Pfam" id="PF01281">
    <property type="entry name" value="Ribosomal_L9_N"/>
    <property type="match status" value="1"/>
</dbReference>
<protein>
    <recommendedName>
        <fullName evidence="6">50S ribosomal protein L9, chloroplastic</fullName>
    </recommendedName>
</protein>
<dbReference type="AlphaFoldDB" id="A0A7S2MNT2"/>
<dbReference type="InterPro" id="IPR020594">
    <property type="entry name" value="Ribosomal_bL9_bac/chp"/>
</dbReference>
<keyword evidence="4" id="KW-0689">Ribosomal protein</keyword>
<gene>
    <name evidence="9" type="ORF">AAND1436_LOCUS35681</name>
</gene>
<dbReference type="GO" id="GO:0003735">
    <property type="term" value="F:structural constituent of ribosome"/>
    <property type="evidence" value="ECO:0007669"/>
    <property type="project" value="InterPro"/>
</dbReference>
<dbReference type="Pfam" id="PF03948">
    <property type="entry name" value="Ribosomal_L9_C"/>
    <property type="match status" value="1"/>
</dbReference>
<dbReference type="SUPFAM" id="SSF55653">
    <property type="entry name" value="Ribosomal protein L9 C-domain"/>
    <property type="match status" value="1"/>
</dbReference>
<comment type="similarity">
    <text evidence="1">Belongs to the bacterial ribosomal protein bL9 family.</text>
</comment>
<proteinExistence type="inferred from homology"/>
<dbReference type="SUPFAM" id="SSF55658">
    <property type="entry name" value="L9 N-domain-like"/>
    <property type="match status" value="1"/>
</dbReference>
<keyword evidence="2" id="KW-0699">rRNA-binding</keyword>
<dbReference type="InterPro" id="IPR000244">
    <property type="entry name" value="Ribosomal_bL9"/>
</dbReference>
<dbReference type="NCBIfam" id="TIGR00158">
    <property type="entry name" value="L9"/>
    <property type="match status" value="1"/>
</dbReference>
<dbReference type="Gene3D" id="3.10.430.100">
    <property type="entry name" value="Ribosomal protein L9, C-terminal domain"/>
    <property type="match status" value="1"/>
</dbReference>
<name>A0A7S2MNT2_9DINO</name>
<dbReference type="GO" id="GO:0019843">
    <property type="term" value="F:rRNA binding"/>
    <property type="evidence" value="ECO:0007669"/>
    <property type="project" value="UniProtKB-KW"/>
</dbReference>
<dbReference type="Gene3D" id="3.40.5.10">
    <property type="entry name" value="Ribosomal protein L9, N-terminal domain"/>
    <property type="match status" value="1"/>
</dbReference>
<evidence type="ECO:0000256" key="2">
    <source>
        <dbReference type="ARBA" id="ARBA00022730"/>
    </source>
</evidence>
<accession>A0A7S2MNT2</accession>
<feature type="domain" description="Ribosomal protein L9" evidence="7">
    <location>
        <begin position="59"/>
        <end position="104"/>
    </location>
</feature>
<dbReference type="GO" id="GO:0006412">
    <property type="term" value="P:translation"/>
    <property type="evidence" value="ECO:0007669"/>
    <property type="project" value="InterPro"/>
</dbReference>
<evidence type="ECO:0000313" key="9">
    <source>
        <dbReference type="EMBL" id="CAD9494086.1"/>
    </source>
</evidence>
<evidence type="ECO:0000259" key="8">
    <source>
        <dbReference type="Pfam" id="PF03948"/>
    </source>
</evidence>
<keyword evidence="5" id="KW-0687">Ribonucleoprotein</keyword>
<dbReference type="InterPro" id="IPR036935">
    <property type="entry name" value="Ribosomal_bL9_N_sf"/>
</dbReference>
<organism evidence="9">
    <name type="scientific">Alexandrium andersonii</name>
    <dbReference type="NCBI Taxonomy" id="327968"/>
    <lineage>
        <taxon>Eukaryota</taxon>
        <taxon>Sar</taxon>
        <taxon>Alveolata</taxon>
        <taxon>Dinophyceae</taxon>
        <taxon>Gonyaulacales</taxon>
        <taxon>Pyrocystaceae</taxon>
        <taxon>Alexandrium</taxon>
    </lineage>
</organism>
<evidence type="ECO:0000256" key="4">
    <source>
        <dbReference type="ARBA" id="ARBA00022980"/>
    </source>
</evidence>
<feature type="domain" description="Large ribosomal subunit protein bL9 C-terminal" evidence="8">
    <location>
        <begin position="121"/>
        <end position="204"/>
    </location>
</feature>
<evidence type="ECO:0000256" key="6">
    <source>
        <dbReference type="ARBA" id="ARBA00035427"/>
    </source>
</evidence>
<evidence type="ECO:0000256" key="1">
    <source>
        <dbReference type="ARBA" id="ARBA00010605"/>
    </source>
</evidence>
<dbReference type="GO" id="GO:0005840">
    <property type="term" value="C:ribosome"/>
    <property type="evidence" value="ECO:0007669"/>
    <property type="project" value="UniProtKB-KW"/>
</dbReference>
<dbReference type="InterPro" id="IPR036791">
    <property type="entry name" value="Ribosomal_bL9_C_sf"/>
</dbReference>
<dbReference type="InterPro" id="IPR009027">
    <property type="entry name" value="Ribosomal_bL9/RNase_H1_N"/>
</dbReference>
<keyword evidence="3" id="KW-0694">RNA-binding</keyword>
<evidence type="ECO:0000259" key="7">
    <source>
        <dbReference type="Pfam" id="PF01281"/>
    </source>
</evidence>
<sequence length="215" mass="23458">MVRATFVPVTVKPRRQSRPSGALILALLAAVALAALCTAADGDAFAVGRFRRMRKQKLSIILKKDYEFLGKAGEVFEVKRGYYRNFLLPKGIATINDDTAMKQLEAAKQAQREKMSKAVQEAMGIKEKIERGTYTFEKKLRPGGEKIYGSLSPTEVGEAITVKTGYPVRITSISVPRITELGDYAVTVELAEGVAAYLQVEVVAEGGDAPEEEEG</sequence>